<reference evidence="2 3" key="1">
    <citation type="submission" date="2023-07" db="EMBL/GenBank/DDBJ databases">
        <title>Sequencing the genomes of 1000 actinobacteria strains.</title>
        <authorList>
            <person name="Klenk H.-P."/>
        </authorList>
    </citation>
    <scope>NUCLEOTIDE SEQUENCE [LARGE SCALE GENOMIC DNA]</scope>
    <source>
        <strain evidence="2 3">DSM 15539</strain>
    </source>
</reference>
<dbReference type="Pfam" id="PF00535">
    <property type="entry name" value="Glycos_transf_2"/>
    <property type="match status" value="1"/>
</dbReference>
<gene>
    <name evidence="2" type="ORF">J2S36_000119</name>
</gene>
<dbReference type="RefSeq" id="WP_309954511.1">
    <property type="nucleotide sequence ID" value="NZ_JAVDUJ010000001.1"/>
</dbReference>
<evidence type="ECO:0000313" key="2">
    <source>
        <dbReference type="EMBL" id="MDR6938576.1"/>
    </source>
</evidence>
<dbReference type="InterPro" id="IPR001173">
    <property type="entry name" value="Glyco_trans_2-like"/>
</dbReference>
<evidence type="ECO:0000259" key="1">
    <source>
        <dbReference type="Pfam" id="PF00535"/>
    </source>
</evidence>
<sequence>MKHPLISVIIPVHNTEKYLAQCLDTIFTQTIQDFEIICVNDGSTDSSADILSRYQKIDPRLQVYQTDNVGVSQARNIALDKATGEYIVFIDSDDFVDPQLFAKTIAHAEKTKSDIVIFDYFLYSQPSGALDTYRDQELYRKLNGEIFSLATRPAMIQFMGIWDRIFRRSFIEEHQFRFLPDHIYEDAIFSVEAMLKCQRVSLLAEHLYYYRRGVSGSITFDEGKNNFKKQEFIFAQRRIQNLLKESGASSEVRYFYLHYFLEYALMHQRFSSSKQDFNNYFNTIRAMIFPNFSDVLPANLVLKRAVYLRLLAANQRNICRLLINLANFPRIMRNKITTFVNTGLRKQPR</sequence>
<dbReference type="Proteomes" id="UP001266099">
    <property type="component" value="Unassembled WGS sequence"/>
</dbReference>
<dbReference type="SUPFAM" id="SSF53448">
    <property type="entry name" value="Nucleotide-diphospho-sugar transferases"/>
    <property type="match status" value="1"/>
</dbReference>
<dbReference type="InterPro" id="IPR029044">
    <property type="entry name" value="Nucleotide-diphossugar_trans"/>
</dbReference>
<dbReference type="PANTHER" id="PTHR22916:SF3">
    <property type="entry name" value="UDP-GLCNAC:BETAGAL BETA-1,3-N-ACETYLGLUCOSAMINYLTRANSFERASE-LIKE PROTEIN 1"/>
    <property type="match status" value="1"/>
</dbReference>
<keyword evidence="3" id="KW-1185">Reference proteome</keyword>
<name>A0ABU1SZU2_9ACTO</name>
<dbReference type="PANTHER" id="PTHR22916">
    <property type="entry name" value="GLYCOSYLTRANSFERASE"/>
    <property type="match status" value="1"/>
</dbReference>
<evidence type="ECO:0000313" key="3">
    <source>
        <dbReference type="Proteomes" id="UP001266099"/>
    </source>
</evidence>
<feature type="domain" description="Glycosyltransferase 2-like" evidence="1">
    <location>
        <begin position="7"/>
        <end position="134"/>
    </location>
</feature>
<dbReference type="Gene3D" id="3.90.550.10">
    <property type="entry name" value="Spore Coat Polysaccharide Biosynthesis Protein SpsA, Chain A"/>
    <property type="match status" value="1"/>
</dbReference>
<proteinExistence type="predicted"/>
<dbReference type="CDD" id="cd00761">
    <property type="entry name" value="Glyco_tranf_GTA_type"/>
    <property type="match status" value="1"/>
</dbReference>
<accession>A0ABU1SZU2</accession>
<dbReference type="EMBL" id="JAVDUJ010000001">
    <property type="protein sequence ID" value="MDR6938576.1"/>
    <property type="molecule type" value="Genomic_DNA"/>
</dbReference>
<comment type="caution">
    <text evidence="2">The sequence shown here is derived from an EMBL/GenBank/DDBJ whole genome shotgun (WGS) entry which is preliminary data.</text>
</comment>
<protein>
    <submittedName>
        <fullName evidence="2">Glycosyltransferase involved in cell wall biosynthesis</fullName>
    </submittedName>
</protein>
<organism evidence="2 3">
    <name type="scientific">Arcanobacterium hippocoleae</name>
    <dbReference type="NCBI Taxonomy" id="149017"/>
    <lineage>
        <taxon>Bacteria</taxon>
        <taxon>Bacillati</taxon>
        <taxon>Actinomycetota</taxon>
        <taxon>Actinomycetes</taxon>
        <taxon>Actinomycetales</taxon>
        <taxon>Actinomycetaceae</taxon>
        <taxon>Arcanobacterium</taxon>
    </lineage>
</organism>